<reference evidence="1 2" key="1">
    <citation type="submission" date="2018-05" db="EMBL/GenBank/DDBJ databases">
        <authorList>
            <person name="Lanie J.A."/>
            <person name="Ng W.-L."/>
            <person name="Kazmierczak K.M."/>
            <person name="Andrzejewski T.M."/>
            <person name="Davidsen T.M."/>
            <person name="Wayne K.J."/>
            <person name="Tettelin H."/>
            <person name="Glass J.I."/>
            <person name="Rusch D."/>
            <person name="Podicherti R."/>
            <person name="Tsui H.-C.T."/>
            <person name="Winkler M.E."/>
        </authorList>
    </citation>
    <scope>NUCLEOTIDE SEQUENCE [LARGE SCALE GENOMIC DNA]</scope>
    <source>
        <strain evidence="1 2">BUT-10</strain>
    </source>
</reference>
<dbReference type="Proteomes" id="UP000249524">
    <property type="component" value="Unassembled WGS sequence"/>
</dbReference>
<proteinExistence type="predicted"/>
<evidence type="ECO:0000313" key="1">
    <source>
        <dbReference type="EMBL" id="RAK66567.1"/>
    </source>
</evidence>
<comment type="caution">
    <text evidence="1">The sequence shown here is derived from an EMBL/GenBank/DDBJ whole genome shotgun (WGS) entry which is preliminary data.</text>
</comment>
<gene>
    <name evidence="1" type="ORF">DJ019_10035</name>
</gene>
<evidence type="ECO:0008006" key="3">
    <source>
        <dbReference type="Google" id="ProtNLM"/>
    </source>
</evidence>
<dbReference type="EMBL" id="QFYS01000003">
    <property type="protein sequence ID" value="RAK66567.1"/>
    <property type="molecule type" value="Genomic_DNA"/>
</dbReference>
<dbReference type="RefSeq" id="WP_111275875.1">
    <property type="nucleotide sequence ID" value="NZ_QFYS01000003.1"/>
</dbReference>
<accession>A0A328BHZ0</accession>
<name>A0A328BHZ0_9CAUL</name>
<keyword evidence="2" id="KW-1185">Reference proteome</keyword>
<evidence type="ECO:0000313" key="2">
    <source>
        <dbReference type="Proteomes" id="UP000249524"/>
    </source>
</evidence>
<organism evidence="1 2">
    <name type="scientific">Phenylobacterium kunshanense</name>
    <dbReference type="NCBI Taxonomy" id="1445034"/>
    <lineage>
        <taxon>Bacteria</taxon>
        <taxon>Pseudomonadati</taxon>
        <taxon>Pseudomonadota</taxon>
        <taxon>Alphaproteobacteria</taxon>
        <taxon>Caulobacterales</taxon>
        <taxon>Caulobacteraceae</taxon>
        <taxon>Phenylobacterium</taxon>
    </lineage>
</organism>
<dbReference type="OrthoDB" id="9965706at2"/>
<dbReference type="AlphaFoldDB" id="A0A328BHZ0"/>
<sequence length="78" mass="8641">MSGFETRFGAEDDAERIRAAFYGFVGAHAADVDGPAHISTEFDGRGSRLRVCLWSAEALDDFLRGLDIGRPDRRACYE</sequence>
<protein>
    <recommendedName>
        <fullName evidence="3">DUF2218 domain-containing protein</fullName>
    </recommendedName>
</protein>